<dbReference type="InterPro" id="IPR003593">
    <property type="entry name" value="AAA+_ATPase"/>
</dbReference>
<evidence type="ECO:0000313" key="7">
    <source>
        <dbReference type="EMBL" id="PKU21437.1"/>
    </source>
</evidence>
<dbReference type="GO" id="GO:0005886">
    <property type="term" value="C:plasma membrane"/>
    <property type="evidence" value="ECO:0007669"/>
    <property type="project" value="TreeGrafter"/>
</dbReference>
<dbReference type="GO" id="GO:0005524">
    <property type="term" value="F:ATP binding"/>
    <property type="evidence" value="ECO:0007669"/>
    <property type="project" value="UniProtKB-KW"/>
</dbReference>
<evidence type="ECO:0000259" key="6">
    <source>
        <dbReference type="PROSITE" id="PS50893"/>
    </source>
</evidence>
<proteinExistence type="inferred from homology"/>
<gene>
    <name evidence="7" type="ORF">CWS72_26665</name>
</gene>
<evidence type="ECO:0000256" key="3">
    <source>
        <dbReference type="ARBA" id="ARBA00022741"/>
    </source>
</evidence>
<reference evidence="8" key="1">
    <citation type="submission" date="2017-12" db="EMBL/GenBank/DDBJ databases">
        <title>Draft genome sequence of Telmatospirillum siberiense 26-4b1T, an acidotolerant peatland alphaproteobacterium potentially involved in sulfur cycling.</title>
        <authorList>
            <person name="Hausmann B."/>
            <person name="Pjevac P."/>
            <person name="Schreck K."/>
            <person name="Herbold C.W."/>
            <person name="Daims H."/>
            <person name="Wagner M."/>
            <person name="Pester M."/>
            <person name="Loy A."/>
        </authorList>
    </citation>
    <scope>NUCLEOTIDE SEQUENCE [LARGE SCALE GENOMIC DNA]</scope>
    <source>
        <strain evidence="8">26-4b1</strain>
    </source>
</reference>
<keyword evidence="3" id="KW-0547">Nucleotide-binding</keyword>
<dbReference type="Pfam" id="PF00005">
    <property type="entry name" value="ABC_tran"/>
    <property type="match status" value="1"/>
</dbReference>
<keyword evidence="1" id="KW-0813">Transport</keyword>
<dbReference type="GO" id="GO:0022857">
    <property type="term" value="F:transmembrane transporter activity"/>
    <property type="evidence" value="ECO:0007669"/>
    <property type="project" value="TreeGrafter"/>
</dbReference>
<protein>
    <submittedName>
        <fullName evidence="7">ABC transporter ATP-binding protein</fullName>
    </submittedName>
</protein>
<keyword evidence="2" id="KW-0997">Cell inner membrane</keyword>
<dbReference type="SMART" id="SM00382">
    <property type="entry name" value="AAA"/>
    <property type="match status" value="1"/>
</dbReference>
<dbReference type="GO" id="GO:0098796">
    <property type="term" value="C:membrane protein complex"/>
    <property type="evidence" value="ECO:0007669"/>
    <property type="project" value="UniProtKB-ARBA"/>
</dbReference>
<dbReference type="InterPro" id="IPR017911">
    <property type="entry name" value="MacB-like_ATP-bd"/>
</dbReference>
<feature type="domain" description="ABC transporter" evidence="6">
    <location>
        <begin position="28"/>
        <end position="238"/>
    </location>
</feature>
<dbReference type="AlphaFoldDB" id="A0A2N3PM16"/>
<comment type="caution">
    <text evidence="7">The sequence shown here is derived from an EMBL/GenBank/DDBJ whole genome shotgun (WGS) entry which is preliminary data.</text>
</comment>
<dbReference type="GO" id="GO:0016887">
    <property type="term" value="F:ATP hydrolysis activity"/>
    <property type="evidence" value="ECO:0007669"/>
    <property type="project" value="InterPro"/>
</dbReference>
<keyword evidence="2" id="KW-1003">Cell membrane</keyword>
<dbReference type="EMBL" id="PIUM01000059">
    <property type="protein sequence ID" value="PKU21437.1"/>
    <property type="molecule type" value="Genomic_DNA"/>
</dbReference>
<sequence>MTMTVSNQLTSDATSSRFGSTEQGRMVIDIRGLGKRFGAVAALQDVSFDVQRGEFIAIMGPSGSGKTTLLNILSLLDRPTEGDYHLDGIAVASLTEREQTVIRREKIGLVFQQFHLIPYLSALENVMLAQHYHSVADREEALEALEHVGLAQRRDHLPSQLSGGEQQRVCIARALINAPALILADEPTGNLDADNEGLVMGLLERLRDEGRTIVLVTHNPDLGERTDRIVRLQHGRLAS</sequence>
<dbReference type="PROSITE" id="PS00211">
    <property type="entry name" value="ABC_TRANSPORTER_1"/>
    <property type="match status" value="1"/>
</dbReference>
<keyword evidence="8" id="KW-1185">Reference proteome</keyword>
<accession>A0A2N3PM16</accession>
<evidence type="ECO:0000256" key="4">
    <source>
        <dbReference type="ARBA" id="ARBA00022840"/>
    </source>
</evidence>
<evidence type="ECO:0000313" key="8">
    <source>
        <dbReference type="Proteomes" id="UP000233293"/>
    </source>
</evidence>
<evidence type="ECO:0000256" key="5">
    <source>
        <dbReference type="ARBA" id="ARBA00038388"/>
    </source>
</evidence>
<dbReference type="PROSITE" id="PS50893">
    <property type="entry name" value="ABC_TRANSPORTER_2"/>
    <property type="match status" value="1"/>
</dbReference>
<dbReference type="PANTHER" id="PTHR24220:SF86">
    <property type="entry name" value="ABC TRANSPORTER ABCH.1"/>
    <property type="match status" value="1"/>
</dbReference>
<keyword evidence="4 7" id="KW-0067">ATP-binding</keyword>
<evidence type="ECO:0000256" key="2">
    <source>
        <dbReference type="ARBA" id="ARBA00022519"/>
    </source>
</evidence>
<dbReference type="Proteomes" id="UP000233293">
    <property type="component" value="Unassembled WGS sequence"/>
</dbReference>
<organism evidence="7 8">
    <name type="scientific">Telmatospirillum siberiense</name>
    <dbReference type="NCBI Taxonomy" id="382514"/>
    <lineage>
        <taxon>Bacteria</taxon>
        <taxon>Pseudomonadati</taxon>
        <taxon>Pseudomonadota</taxon>
        <taxon>Alphaproteobacteria</taxon>
        <taxon>Rhodospirillales</taxon>
        <taxon>Rhodospirillaceae</taxon>
        <taxon>Telmatospirillum</taxon>
    </lineage>
</organism>
<dbReference type="PANTHER" id="PTHR24220">
    <property type="entry name" value="IMPORT ATP-BINDING PROTEIN"/>
    <property type="match status" value="1"/>
</dbReference>
<dbReference type="InterPro" id="IPR027417">
    <property type="entry name" value="P-loop_NTPase"/>
</dbReference>
<dbReference type="InterPro" id="IPR015854">
    <property type="entry name" value="ABC_transpr_LolD-like"/>
</dbReference>
<dbReference type="InterPro" id="IPR003439">
    <property type="entry name" value="ABC_transporter-like_ATP-bd"/>
</dbReference>
<dbReference type="OrthoDB" id="9802264at2"/>
<evidence type="ECO:0000256" key="1">
    <source>
        <dbReference type="ARBA" id="ARBA00022448"/>
    </source>
</evidence>
<dbReference type="CDD" id="cd03255">
    <property type="entry name" value="ABC_MJ0796_LolCDE_FtsE"/>
    <property type="match status" value="1"/>
</dbReference>
<dbReference type="InterPro" id="IPR017871">
    <property type="entry name" value="ABC_transporter-like_CS"/>
</dbReference>
<dbReference type="FunFam" id="3.40.50.300:FF:000032">
    <property type="entry name" value="Export ABC transporter ATP-binding protein"/>
    <property type="match status" value="1"/>
</dbReference>
<comment type="similarity">
    <text evidence="5">Belongs to the ABC transporter superfamily. Macrolide exporter (TC 3.A.1.122) family.</text>
</comment>
<name>A0A2N3PM16_9PROT</name>
<dbReference type="SUPFAM" id="SSF52540">
    <property type="entry name" value="P-loop containing nucleoside triphosphate hydrolases"/>
    <property type="match status" value="1"/>
</dbReference>
<keyword evidence="2" id="KW-0472">Membrane</keyword>
<dbReference type="Gene3D" id="3.40.50.300">
    <property type="entry name" value="P-loop containing nucleotide triphosphate hydrolases"/>
    <property type="match status" value="1"/>
</dbReference>